<dbReference type="Gene3D" id="3.90.176.10">
    <property type="entry name" value="Toxin ADP-ribosyltransferase, Chain A, domain 1"/>
    <property type="match status" value="1"/>
</dbReference>
<reference evidence="2" key="1">
    <citation type="submission" date="2022-11" db="EMBL/GenBank/DDBJ databases">
        <authorList>
            <person name="Mo P."/>
        </authorList>
    </citation>
    <scope>NUCLEOTIDE SEQUENCE</scope>
    <source>
        <strain evidence="2">HUAS 11-8</strain>
    </source>
</reference>
<organism evidence="2 3">
    <name type="scientific">Amycolatopsis cynarae</name>
    <dbReference type="NCBI Taxonomy" id="2995223"/>
    <lineage>
        <taxon>Bacteria</taxon>
        <taxon>Bacillati</taxon>
        <taxon>Actinomycetota</taxon>
        <taxon>Actinomycetes</taxon>
        <taxon>Pseudonocardiales</taxon>
        <taxon>Pseudonocardiaceae</taxon>
        <taxon>Amycolatopsis</taxon>
    </lineage>
</organism>
<accession>A0ABY7B2L8</accession>
<dbReference type="RefSeq" id="WP_268756668.1">
    <property type="nucleotide sequence ID" value="NZ_CP113836.1"/>
</dbReference>
<gene>
    <name evidence="2" type="ORF">ORV05_01570</name>
</gene>
<sequence>MPLLTRLRARLRTETDLVAEEIGHALLVHGQAGASDEAQALAATVADPEFGLVVADLPPDSQANAWEALAVAIPKEKRGIRLVLAGPFRESGFEVGQWLSARLDRTVVAADGRVLPAAGGGLFVTTGQDTRTGSWVRFQPGQAPERESSRFPRPAWESPAVTGTSPLGSGTTAEQLPAGMWLRTDGDERWLAVSRTRLVRTLACRPDVLTVVLGGQRIPELPLDEVKRFWALLGAEDRSRVRFVHYGPVRPEPGNRPLGHLLADALGEEVTCYTGIPVGGGVLPDVFTVRPDGSHGWKTFAQVYSYPGGAEPAAPRLRAHREPLPGLPEITPGVFRYAPDAVVEVVAAGLWVRPPKEPAHAAHVRSAPVDVVRLRLFHEAGEAEERMRTVAEEVRDRLEYSTRLAVTLVPVTASSASGPEPAGEPEPEPGSVALPWLARLLATGAFLLPDRGPDREPEVVAQPVAEAGARVTTAVTEDDRAWLRETWRERFEAEAERVREVLAANPRLAGRSPGDTLTEALAVRLYLAGSAGDDLDAALRSGRAGEHVRFGRCTAAGLARLPVLRGPAVTALTPTERQWEFYGENRVLTEWGFLNLLTAPCETLHGDTELLVWSMSGRRTALLEPVEDPVPDRVVFPPGTRFKVLDRTEPRSGSRGRIVLRELSPSEIDTEGRVDPNRVSLDKFTKASLEKAADRWARSQARERVPSTRTARFRHLPGLVDAR</sequence>
<feature type="compositionally biased region" description="Polar residues" evidence="1">
    <location>
        <begin position="161"/>
        <end position="173"/>
    </location>
</feature>
<name>A0ABY7B2L8_9PSEU</name>
<dbReference type="Proteomes" id="UP001163203">
    <property type="component" value="Chromosome"/>
</dbReference>
<dbReference type="EMBL" id="CP113836">
    <property type="protein sequence ID" value="WAL66535.1"/>
    <property type="molecule type" value="Genomic_DNA"/>
</dbReference>
<evidence type="ECO:0000256" key="1">
    <source>
        <dbReference type="SAM" id="MobiDB-lite"/>
    </source>
</evidence>
<proteinExistence type="predicted"/>
<evidence type="ECO:0000313" key="2">
    <source>
        <dbReference type="EMBL" id="WAL66535.1"/>
    </source>
</evidence>
<evidence type="ECO:0008006" key="4">
    <source>
        <dbReference type="Google" id="ProtNLM"/>
    </source>
</evidence>
<keyword evidence="3" id="KW-1185">Reference proteome</keyword>
<protein>
    <recommendedName>
        <fullName evidence="4">ADP ribosyltransferase domain-containing protein</fullName>
    </recommendedName>
</protein>
<feature type="region of interest" description="Disordered" evidence="1">
    <location>
        <begin position="141"/>
        <end position="173"/>
    </location>
</feature>
<evidence type="ECO:0000313" key="3">
    <source>
        <dbReference type="Proteomes" id="UP001163203"/>
    </source>
</evidence>